<reference evidence="1" key="1">
    <citation type="submission" date="2021-12" db="EMBL/GenBank/DDBJ databases">
        <authorList>
            <person name="King R."/>
        </authorList>
    </citation>
    <scope>NUCLEOTIDE SEQUENCE</scope>
</reference>
<dbReference type="AlphaFoldDB" id="A0A9P0A1Y4"/>
<evidence type="ECO:0000313" key="1">
    <source>
        <dbReference type="EMBL" id="CAH0382267.1"/>
    </source>
</evidence>
<protein>
    <submittedName>
        <fullName evidence="1">Uncharacterized protein</fullName>
    </submittedName>
</protein>
<dbReference type="EMBL" id="OU963862">
    <property type="protein sequence ID" value="CAH0382267.1"/>
    <property type="molecule type" value="Genomic_DNA"/>
</dbReference>
<keyword evidence="2" id="KW-1185">Reference proteome</keyword>
<name>A0A9P0A1Y4_BEMTA</name>
<organism evidence="1 2">
    <name type="scientific">Bemisia tabaci</name>
    <name type="common">Sweetpotato whitefly</name>
    <name type="synonym">Aleurodes tabaci</name>
    <dbReference type="NCBI Taxonomy" id="7038"/>
    <lineage>
        <taxon>Eukaryota</taxon>
        <taxon>Metazoa</taxon>
        <taxon>Ecdysozoa</taxon>
        <taxon>Arthropoda</taxon>
        <taxon>Hexapoda</taxon>
        <taxon>Insecta</taxon>
        <taxon>Pterygota</taxon>
        <taxon>Neoptera</taxon>
        <taxon>Paraneoptera</taxon>
        <taxon>Hemiptera</taxon>
        <taxon>Sternorrhyncha</taxon>
        <taxon>Aleyrodoidea</taxon>
        <taxon>Aleyrodidae</taxon>
        <taxon>Aleyrodinae</taxon>
        <taxon>Bemisia</taxon>
    </lineage>
</organism>
<sequence>MSAGFIDSHTSYAYVNDSSQLYGKKSYGNDLDYGTGNGSDRYHVTFNSGTGTGTARRKPSGKYTAVGDGYSSGDGYYGSVSMAPDEDLYSRKGTLAPL</sequence>
<accession>A0A9P0A1Y4</accession>
<evidence type="ECO:0000313" key="2">
    <source>
        <dbReference type="Proteomes" id="UP001152759"/>
    </source>
</evidence>
<dbReference type="Proteomes" id="UP001152759">
    <property type="component" value="Chromosome 1"/>
</dbReference>
<proteinExistence type="predicted"/>
<gene>
    <name evidence="1" type="ORF">BEMITA_LOCUS1824</name>
</gene>